<keyword evidence="10" id="KW-1185">Reference proteome</keyword>
<dbReference type="PROSITE" id="PS51257">
    <property type="entry name" value="PROKAR_LIPOPROTEIN"/>
    <property type="match status" value="1"/>
</dbReference>
<feature type="domain" description="CusB-like beta-barrel" evidence="6">
    <location>
        <begin position="256"/>
        <end position="328"/>
    </location>
</feature>
<dbReference type="Gene3D" id="2.40.50.100">
    <property type="match status" value="1"/>
</dbReference>
<dbReference type="PANTHER" id="PTHR30097:SF4">
    <property type="entry name" value="SLR6042 PROTEIN"/>
    <property type="match status" value="1"/>
</dbReference>
<feature type="transmembrane region" description="Helical" evidence="4">
    <location>
        <begin position="12"/>
        <end position="29"/>
    </location>
</feature>
<proteinExistence type="inferred from homology"/>
<dbReference type="InterPro" id="IPR051909">
    <property type="entry name" value="MFP_Cation_Efflux"/>
</dbReference>
<dbReference type="PANTHER" id="PTHR30097">
    <property type="entry name" value="CATION EFFLUX SYSTEM PROTEIN CUSB"/>
    <property type="match status" value="1"/>
</dbReference>
<feature type="domain" description="CzcB-like C-terminal circularly permuted SH3-like" evidence="8">
    <location>
        <begin position="338"/>
        <end position="402"/>
    </location>
</feature>
<dbReference type="GO" id="GO:0015679">
    <property type="term" value="P:plasma membrane copper ion transport"/>
    <property type="evidence" value="ECO:0007669"/>
    <property type="project" value="TreeGrafter"/>
</dbReference>
<dbReference type="Gene3D" id="2.40.30.170">
    <property type="match status" value="1"/>
</dbReference>
<dbReference type="InterPro" id="IPR058648">
    <property type="entry name" value="HH_CzcB-like"/>
</dbReference>
<protein>
    <submittedName>
        <fullName evidence="9">Membrane fusion protein, cobalt-zinc-cadmium efflux system</fullName>
    </submittedName>
</protein>
<dbReference type="OrthoDB" id="9768185at2"/>
<evidence type="ECO:0000259" key="6">
    <source>
        <dbReference type="Pfam" id="PF25954"/>
    </source>
</evidence>
<evidence type="ECO:0000259" key="7">
    <source>
        <dbReference type="Pfam" id="PF25973"/>
    </source>
</evidence>
<dbReference type="NCBIfam" id="TIGR01730">
    <property type="entry name" value="RND_mfp"/>
    <property type="match status" value="1"/>
</dbReference>
<dbReference type="RefSeq" id="WP_092747093.1">
    <property type="nucleotide sequence ID" value="NZ_FMYL01000003.1"/>
</dbReference>
<dbReference type="GO" id="GO:0016020">
    <property type="term" value="C:membrane"/>
    <property type="evidence" value="ECO:0007669"/>
    <property type="project" value="InterPro"/>
</dbReference>
<dbReference type="InterPro" id="IPR006143">
    <property type="entry name" value="RND_pump_MFP"/>
</dbReference>
<dbReference type="Proteomes" id="UP000242501">
    <property type="component" value="Unassembled WGS sequence"/>
</dbReference>
<evidence type="ECO:0000256" key="3">
    <source>
        <dbReference type="SAM" id="MobiDB-lite"/>
    </source>
</evidence>
<keyword evidence="4" id="KW-0472">Membrane</keyword>
<keyword evidence="2" id="KW-0813">Transport</keyword>
<dbReference type="Gene3D" id="2.40.420.20">
    <property type="match status" value="1"/>
</dbReference>
<evidence type="ECO:0000259" key="5">
    <source>
        <dbReference type="Pfam" id="PF25893"/>
    </source>
</evidence>
<dbReference type="GO" id="GO:0060003">
    <property type="term" value="P:copper ion export"/>
    <property type="evidence" value="ECO:0007669"/>
    <property type="project" value="TreeGrafter"/>
</dbReference>
<dbReference type="STRING" id="1219383.SAMN05421733_103131"/>
<evidence type="ECO:0000313" key="10">
    <source>
        <dbReference type="Proteomes" id="UP000242501"/>
    </source>
</evidence>
<evidence type="ECO:0000256" key="4">
    <source>
        <dbReference type="SAM" id="Phobius"/>
    </source>
</evidence>
<reference evidence="10" key="1">
    <citation type="submission" date="2016-09" db="EMBL/GenBank/DDBJ databases">
        <authorList>
            <person name="Varghese N."/>
            <person name="Submissions S."/>
        </authorList>
    </citation>
    <scope>NUCLEOTIDE SEQUENCE [LARGE SCALE GENOMIC DNA]</scope>
    <source>
        <strain evidence="10">ANC 4422</strain>
    </source>
</reference>
<dbReference type="Pfam" id="PF25973">
    <property type="entry name" value="BSH_CzcB"/>
    <property type="match status" value="1"/>
</dbReference>
<dbReference type="InterPro" id="IPR058649">
    <property type="entry name" value="CzcB_C"/>
</dbReference>
<sequence>MNIQKKRKEWLWVLVVVIVTACIALGLFFKSDTHAQDEEKGHEHAEKEAKTAGEEEHAHTEEEGEHEEAKEKIHLTSAQATAQGIQFAEVEQGNVSATQRYPAKIMSNLDQQAHISSGYAGRVEQVNVVLGQNVKKGQILATIYAPDLIEQQANLDIAVQNLALAKQDYLREKTLFDQGISAKQDYLRAQNAFRRAEIEVQALQSKFKALGLRAHAQGRYAIASPIDGVVSKKDLVVGEYVQMSDQLVTIDQTGRLWLEFILPNQVVVQAQQKINVQLLQSDQVAQAVVKRILPEADTTTGQLKIQAEIVDQSSLLKPNVMVNVWLASNDDNVVVPRIAKSALQQVDGQMVVFVVKEQQGQLQFTPQPVTVGATSSDEKWVEVKSGLTQKQRYVTQGSFVLKSELEKSEAGHAH</sequence>
<dbReference type="GO" id="GO:0022857">
    <property type="term" value="F:transmembrane transporter activity"/>
    <property type="evidence" value="ECO:0007669"/>
    <property type="project" value="InterPro"/>
</dbReference>
<dbReference type="Pfam" id="PF25975">
    <property type="entry name" value="CzcB_C"/>
    <property type="match status" value="1"/>
</dbReference>
<dbReference type="InterPro" id="IPR058647">
    <property type="entry name" value="BSH_CzcB-like"/>
</dbReference>
<name>A0A1G6H0Q9_9GAMM</name>
<dbReference type="SUPFAM" id="SSF111369">
    <property type="entry name" value="HlyD-like secretion proteins"/>
    <property type="match status" value="1"/>
</dbReference>
<keyword evidence="4" id="KW-1133">Transmembrane helix</keyword>
<dbReference type="Pfam" id="PF25954">
    <property type="entry name" value="Beta-barrel_RND_2"/>
    <property type="match status" value="1"/>
</dbReference>
<feature type="domain" description="CzcB-like alpha-helical hairpin" evidence="5">
    <location>
        <begin position="150"/>
        <end position="209"/>
    </location>
</feature>
<keyword evidence="4" id="KW-0812">Transmembrane</keyword>
<dbReference type="InterPro" id="IPR058792">
    <property type="entry name" value="Beta-barrel_RND_2"/>
</dbReference>
<accession>A0A1G6H0Q9</accession>
<organism evidence="9 10">
    <name type="scientific">Acinetobacter boissieri</name>
    <dbReference type="NCBI Taxonomy" id="1219383"/>
    <lineage>
        <taxon>Bacteria</taxon>
        <taxon>Pseudomonadati</taxon>
        <taxon>Pseudomonadota</taxon>
        <taxon>Gammaproteobacteria</taxon>
        <taxon>Moraxellales</taxon>
        <taxon>Moraxellaceae</taxon>
        <taxon>Acinetobacter</taxon>
    </lineage>
</organism>
<evidence type="ECO:0000259" key="8">
    <source>
        <dbReference type="Pfam" id="PF25975"/>
    </source>
</evidence>
<dbReference type="GO" id="GO:0030288">
    <property type="term" value="C:outer membrane-bounded periplasmic space"/>
    <property type="evidence" value="ECO:0007669"/>
    <property type="project" value="TreeGrafter"/>
</dbReference>
<dbReference type="Gene3D" id="1.10.287.470">
    <property type="entry name" value="Helix hairpin bin"/>
    <property type="match status" value="1"/>
</dbReference>
<dbReference type="AlphaFoldDB" id="A0A1G6H0Q9"/>
<dbReference type="GO" id="GO:0046914">
    <property type="term" value="F:transition metal ion binding"/>
    <property type="evidence" value="ECO:0007669"/>
    <property type="project" value="TreeGrafter"/>
</dbReference>
<evidence type="ECO:0000313" key="9">
    <source>
        <dbReference type="EMBL" id="SDB87839.1"/>
    </source>
</evidence>
<gene>
    <name evidence="9" type="ORF">SAMN05421733_103131</name>
</gene>
<dbReference type="EMBL" id="FMYL01000003">
    <property type="protein sequence ID" value="SDB87839.1"/>
    <property type="molecule type" value="Genomic_DNA"/>
</dbReference>
<feature type="region of interest" description="Disordered" evidence="3">
    <location>
        <begin position="38"/>
        <end position="71"/>
    </location>
</feature>
<dbReference type="Pfam" id="PF25893">
    <property type="entry name" value="HH_CzcB"/>
    <property type="match status" value="1"/>
</dbReference>
<evidence type="ECO:0000256" key="1">
    <source>
        <dbReference type="ARBA" id="ARBA00009477"/>
    </source>
</evidence>
<comment type="similarity">
    <text evidence="1">Belongs to the membrane fusion protein (MFP) (TC 8.A.1) family.</text>
</comment>
<feature type="domain" description="CzcB-like barrel-sandwich hybrid" evidence="7">
    <location>
        <begin position="112"/>
        <end position="250"/>
    </location>
</feature>
<evidence type="ECO:0000256" key="2">
    <source>
        <dbReference type="ARBA" id="ARBA00022448"/>
    </source>
</evidence>